<evidence type="ECO:0000313" key="3">
    <source>
        <dbReference type="EMBL" id="KAK8084450.1"/>
    </source>
</evidence>
<feature type="region of interest" description="Disordered" evidence="1">
    <location>
        <begin position="389"/>
        <end position="430"/>
    </location>
</feature>
<protein>
    <recommendedName>
        <fullName evidence="2">Clr5 domain-containing protein</fullName>
    </recommendedName>
</protein>
<dbReference type="EMBL" id="JAQQWN010000005">
    <property type="protein sequence ID" value="KAK8084450.1"/>
    <property type="molecule type" value="Genomic_DNA"/>
</dbReference>
<reference evidence="3 4" key="1">
    <citation type="submission" date="2023-01" db="EMBL/GenBank/DDBJ databases">
        <title>Analysis of 21 Apiospora genomes using comparative genomics revels a genus with tremendous synthesis potential of carbohydrate active enzymes and secondary metabolites.</title>
        <authorList>
            <person name="Sorensen T."/>
        </authorList>
    </citation>
    <scope>NUCLEOTIDE SEQUENCE [LARGE SCALE GENOMIC DNA]</scope>
    <source>
        <strain evidence="3 4">CBS 114990</strain>
    </source>
</reference>
<evidence type="ECO:0000313" key="4">
    <source>
        <dbReference type="Proteomes" id="UP001433268"/>
    </source>
</evidence>
<feature type="region of interest" description="Disordered" evidence="1">
    <location>
        <begin position="1"/>
        <end position="65"/>
    </location>
</feature>
<feature type="region of interest" description="Disordered" evidence="1">
    <location>
        <begin position="201"/>
        <end position="224"/>
    </location>
</feature>
<feature type="compositionally biased region" description="Polar residues" evidence="1">
    <location>
        <begin position="416"/>
        <end position="426"/>
    </location>
</feature>
<feature type="compositionally biased region" description="Polar residues" evidence="1">
    <location>
        <begin position="47"/>
        <end position="58"/>
    </location>
</feature>
<dbReference type="SUPFAM" id="SSF48452">
    <property type="entry name" value="TPR-like"/>
    <property type="match status" value="2"/>
</dbReference>
<accession>A0ABR1WLR1</accession>
<dbReference type="InterPro" id="IPR025676">
    <property type="entry name" value="Clr5_dom"/>
</dbReference>
<proteinExistence type="predicted"/>
<organism evidence="3 4">
    <name type="scientific">Apiospora hydei</name>
    <dbReference type="NCBI Taxonomy" id="1337664"/>
    <lineage>
        <taxon>Eukaryota</taxon>
        <taxon>Fungi</taxon>
        <taxon>Dikarya</taxon>
        <taxon>Ascomycota</taxon>
        <taxon>Pezizomycotina</taxon>
        <taxon>Sordariomycetes</taxon>
        <taxon>Xylariomycetidae</taxon>
        <taxon>Amphisphaeriales</taxon>
        <taxon>Apiosporaceae</taxon>
        <taxon>Apiospora</taxon>
    </lineage>
</organism>
<keyword evidence="4" id="KW-1185">Reference proteome</keyword>
<name>A0ABR1WLR1_9PEZI</name>
<dbReference type="Proteomes" id="UP001433268">
    <property type="component" value="Unassembled WGS sequence"/>
</dbReference>
<evidence type="ECO:0000259" key="2">
    <source>
        <dbReference type="Pfam" id="PF14420"/>
    </source>
</evidence>
<dbReference type="InterPro" id="IPR011990">
    <property type="entry name" value="TPR-like_helical_dom_sf"/>
</dbReference>
<sequence>MDSHDSHGFSWTSPRTSRTYNFPNSFELGQDVQPVPGPSTIGPPFNAQGSSGTDSANGDTADAPMEGAALMQPPLRAVSETVPHTSTNRRSKYKHLDWDAHKDIIRQLYLDDDKTLAETMDTMKNTHSFEASHKLYKAKFKEWHWVKNLPFDTATFMMGKAKARKRVEDKETVFSFGGRNWETSRIESTLARANKKVRTDQSIGDVPTPQGVSYKTPKQAWDTPHYETIEETAAEEDISDEDAVDLSEDHGSESDGANGLILTWKGYSRKDIQNMWHVARSQQDAGRHQDAETTFRQVLDGMNHVLGQTNEDTVQVAYQLADLYATTGQKEAAVDVVDALMQAHARIWGYEDIRTQKNTLKTVEILNSWGRHEDALGLLSLSKELLQTSNSRGNSDAGLRRRDKGKGVQNRRDNTLIPNTAGTSHSGLAALTPPEIDHQLGDLRARVAAKDLASQNILAAIIAQCEGQQGFRLQELKAHGELVILYHKLDLFDMSQSACNYALQSLHNAWNTFNWDEGEVESFDFMEVVMQLAANVLKSGHRREAKKVFRQVADKATDTFGADDERTVWVLITVGIVYQTHMTWADAEEWFEEAFAAACRNLTWGPRDGIVLSLQCALDNRHFSYISDKGRPYTTVFGVLGLKITPGRLHLE</sequence>
<evidence type="ECO:0000256" key="1">
    <source>
        <dbReference type="SAM" id="MobiDB-lite"/>
    </source>
</evidence>
<dbReference type="Pfam" id="PF13424">
    <property type="entry name" value="TPR_12"/>
    <property type="match status" value="1"/>
</dbReference>
<comment type="caution">
    <text evidence="3">The sequence shown here is derived from an EMBL/GenBank/DDBJ whole genome shotgun (WGS) entry which is preliminary data.</text>
</comment>
<dbReference type="PANTHER" id="PTHR38788:SF3">
    <property type="entry name" value="CLR5 DOMAIN-CONTAINING PROTEIN"/>
    <property type="match status" value="1"/>
</dbReference>
<dbReference type="PANTHER" id="PTHR38788">
    <property type="entry name" value="CLR5 DOMAIN-CONTAINING PROTEIN"/>
    <property type="match status" value="1"/>
</dbReference>
<dbReference type="GeneID" id="92043096"/>
<feature type="domain" description="Clr5" evidence="2">
    <location>
        <begin position="97"/>
        <end position="147"/>
    </location>
</feature>
<gene>
    <name evidence="3" type="ORF">PG997_005721</name>
</gene>
<feature type="compositionally biased region" description="Polar residues" evidence="1">
    <location>
        <begin position="9"/>
        <end position="24"/>
    </location>
</feature>
<dbReference type="Pfam" id="PF14420">
    <property type="entry name" value="Clr5"/>
    <property type="match status" value="1"/>
</dbReference>
<dbReference type="RefSeq" id="XP_066668959.1">
    <property type="nucleotide sequence ID" value="XM_066810036.1"/>
</dbReference>
<dbReference type="Gene3D" id="1.25.40.10">
    <property type="entry name" value="Tetratricopeptide repeat domain"/>
    <property type="match status" value="2"/>
</dbReference>